<sequence length="321" mass="33605">MSTAAASPAIVLSRIGQQNKAGDVLANFEDVLLGEVISAYEVKVVLAGLTRQRQITHGKSATFDAVYTAAVEYFTAGNEITGGQIAHQQINIPVDDLLIAPVMIFNLDEAMNHYDVRGPYSTELARAQAVAMDKNIARNLIRAARAGALFTGDTAGQSVTDSDGRTSATSLAASLISAKQLLEEADVPVDSLTVTAALKAAQWYLLSQESTLVLNQDIGGAGSYSKGILPMIGGVDVVKSNAFPWATNDSSNTAIPADYRVNMTNTIGAVFVEAAVGTVRLLGMSIETEPSVAKQGTLVVAKQAVGHGPIIPKCAVELKTS</sequence>
<protein>
    <recommendedName>
        <fullName evidence="1">Capsid Gp10A/Gp10B-like domain-containing protein</fullName>
    </recommendedName>
</protein>
<proteinExistence type="predicted"/>
<dbReference type="InterPro" id="IPR049301">
    <property type="entry name" value="Capsid_Gp10A/Gp10B-like_dom"/>
</dbReference>
<accession>A0A0F9AA54</accession>
<name>A0A0F9AA54_9ZZZZ</name>
<dbReference type="EMBL" id="LAZR01058800">
    <property type="protein sequence ID" value="KKK69136.1"/>
    <property type="molecule type" value="Genomic_DNA"/>
</dbReference>
<feature type="domain" description="Capsid Gp10A/Gp10B-like" evidence="1">
    <location>
        <begin position="69"/>
        <end position="319"/>
    </location>
</feature>
<dbReference type="AlphaFoldDB" id="A0A0F9AA54"/>
<evidence type="ECO:0000313" key="2">
    <source>
        <dbReference type="EMBL" id="KKK69136.1"/>
    </source>
</evidence>
<reference evidence="2" key="1">
    <citation type="journal article" date="2015" name="Nature">
        <title>Complex archaea that bridge the gap between prokaryotes and eukaryotes.</title>
        <authorList>
            <person name="Spang A."/>
            <person name="Saw J.H."/>
            <person name="Jorgensen S.L."/>
            <person name="Zaremba-Niedzwiedzka K."/>
            <person name="Martijn J."/>
            <person name="Lind A.E."/>
            <person name="van Eijk R."/>
            <person name="Schleper C."/>
            <person name="Guy L."/>
            <person name="Ettema T.J."/>
        </authorList>
    </citation>
    <scope>NUCLEOTIDE SEQUENCE</scope>
</reference>
<comment type="caution">
    <text evidence="2">The sequence shown here is derived from an EMBL/GenBank/DDBJ whole genome shotgun (WGS) entry which is preliminary data.</text>
</comment>
<evidence type="ECO:0000259" key="1">
    <source>
        <dbReference type="Pfam" id="PF21703"/>
    </source>
</evidence>
<organism evidence="2">
    <name type="scientific">marine sediment metagenome</name>
    <dbReference type="NCBI Taxonomy" id="412755"/>
    <lineage>
        <taxon>unclassified sequences</taxon>
        <taxon>metagenomes</taxon>
        <taxon>ecological metagenomes</taxon>
    </lineage>
</organism>
<dbReference type="Pfam" id="PF21703">
    <property type="entry name" value="Gp10A-like"/>
    <property type="match status" value="1"/>
</dbReference>
<gene>
    <name evidence="2" type="ORF">LCGC14_2937070</name>
</gene>